<dbReference type="Proteomes" id="UP000435112">
    <property type="component" value="Unassembled WGS sequence"/>
</dbReference>
<evidence type="ECO:0000313" key="1">
    <source>
        <dbReference type="EMBL" id="KAE9001561.1"/>
    </source>
</evidence>
<protein>
    <submittedName>
        <fullName evidence="1">Uncharacterized protein</fullName>
    </submittedName>
</protein>
<name>A0A6A3K390_9STRA</name>
<gene>
    <name evidence="1" type="ORF">PR002_g17878</name>
</gene>
<proteinExistence type="predicted"/>
<organism evidence="1 2">
    <name type="scientific">Phytophthora rubi</name>
    <dbReference type="NCBI Taxonomy" id="129364"/>
    <lineage>
        <taxon>Eukaryota</taxon>
        <taxon>Sar</taxon>
        <taxon>Stramenopiles</taxon>
        <taxon>Oomycota</taxon>
        <taxon>Peronosporomycetes</taxon>
        <taxon>Peronosporales</taxon>
        <taxon>Peronosporaceae</taxon>
        <taxon>Phytophthora</taxon>
    </lineage>
</organism>
<dbReference type="AlphaFoldDB" id="A0A6A3K390"/>
<comment type="caution">
    <text evidence="1">The sequence shown here is derived from an EMBL/GenBank/DDBJ whole genome shotgun (WGS) entry which is preliminary data.</text>
</comment>
<evidence type="ECO:0000313" key="2">
    <source>
        <dbReference type="Proteomes" id="UP000435112"/>
    </source>
</evidence>
<accession>A0A6A3K390</accession>
<sequence>MFQAPRSKIHCTHLLAPFACCALPVGMSEKCRRALTISLTTRLRKLWIPGAVSGDLSSSARLVSA</sequence>
<reference evidence="1 2" key="1">
    <citation type="submission" date="2018-09" db="EMBL/GenBank/DDBJ databases">
        <title>Genomic investigation of the strawberry pathogen Phytophthora fragariae indicates pathogenicity is determined by transcriptional variation in three key races.</title>
        <authorList>
            <person name="Adams T.M."/>
            <person name="Armitage A.D."/>
            <person name="Sobczyk M.K."/>
            <person name="Bates H.J."/>
            <person name="Dunwell J.M."/>
            <person name="Nellist C.F."/>
            <person name="Harrison R.J."/>
        </authorList>
    </citation>
    <scope>NUCLEOTIDE SEQUENCE [LARGE SCALE GENOMIC DNA]</scope>
    <source>
        <strain evidence="1 2">SCRP324</strain>
    </source>
</reference>
<dbReference type="EMBL" id="QXFU01001479">
    <property type="protein sequence ID" value="KAE9001561.1"/>
    <property type="molecule type" value="Genomic_DNA"/>
</dbReference>